<dbReference type="PANTHER" id="PTHR24421">
    <property type="entry name" value="NITRATE/NITRITE SENSOR PROTEIN NARX-RELATED"/>
    <property type="match status" value="1"/>
</dbReference>
<dbReference type="CDD" id="cd16917">
    <property type="entry name" value="HATPase_UhpB-NarQ-NarX-like"/>
    <property type="match status" value="1"/>
</dbReference>
<feature type="transmembrane region" description="Helical" evidence="4">
    <location>
        <begin position="87"/>
        <end position="104"/>
    </location>
</feature>
<evidence type="ECO:0000256" key="3">
    <source>
        <dbReference type="ARBA" id="ARBA00023012"/>
    </source>
</evidence>
<keyword evidence="4" id="KW-0472">Membrane</keyword>
<dbReference type="GO" id="GO:0000155">
    <property type="term" value="F:phosphorelay sensor kinase activity"/>
    <property type="evidence" value="ECO:0007669"/>
    <property type="project" value="InterPro"/>
</dbReference>
<evidence type="ECO:0000313" key="8">
    <source>
        <dbReference type="Proteomes" id="UP000321807"/>
    </source>
</evidence>
<dbReference type="InterPro" id="IPR011712">
    <property type="entry name" value="Sig_transdc_His_kin_sub3_dim/P"/>
</dbReference>
<dbReference type="Gene3D" id="1.20.5.1930">
    <property type="match status" value="1"/>
</dbReference>
<evidence type="ECO:0000259" key="5">
    <source>
        <dbReference type="Pfam" id="PF02518"/>
    </source>
</evidence>
<feature type="transmembrane region" description="Helical" evidence="4">
    <location>
        <begin position="38"/>
        <end position="55"/>
    </location>
</feature>
<dbReference type="GO" id="GO:0016020">
    <property type="term" value="C:membrane"/>
    <property type="evidence" value="ECO:0007669"/>
    <property type="project" value="InterPro"/>
</dbReference>
<dbReference type="SUPFAM" id="SSF55874">
    <property type="entry name" value="ATPase domain of HSP90 chaperone/DNA topoisomerase II/histidine kinase"/>
    <property type="match status" value="1"/>
</dbReference>
<feature type="domain" description="Signal transduction histidine kinase subgroup 3 dimerisation and phosphoacceptor" evidence="6">
    <location>
        <begin position="195"/>
        <end position="259"/>
    </location>
</feature>
<sequence length="407" mass="44344">MSDTSKPVFGLHWPDWLRPAPGSSAVAMRAAGHSTWSYAWNLLWSFWVFLGPFFQHVGPGFWWTLALGYPLFLLIFLLSLVRPVAEVSGYIGALVILTALSMPWNPAGWTYAVFACAMVPYQGSWLNSAMKMALIQALLVLEGIYLHWPWYAYLILVGVCTSTGVGALAGRINWDKNLKLRMSHEQIRQLAATAERERIGRDLHDLLGHTLSLITLKLELSRKLFDRDPATARRELAEAEEVARHALAEVRAAVTGIRAAGFAAELASAALLLRTSGVQLDQHLQVSNLPESIECTLALVLREAVTNIARHAQATLARVSLLRTGDGVRMSIEDNGRGGITAHGNGLNGIRERVQSLGGSLQVASRQGRGTLLDIHLPLKVAAMDARETAVASDKLPAIPACASHTT</sequence>
<evidence type="ECO:0000313" key="7">
    <source>
        <dbReference type="EMBL" id="QEE24005.1"/>
    </source>
</evidence>
<dbReference type="Gene3D" id="3.30.565.10">
    <property type="entry name" value="Histidine kinase-like ATPase, C-terminal domain"/>
    <property type="match status" value="1"/>
</dbReference>
<dbReference type="Pfam" id="PF07730">
    <property type="entry name" value="HisKA_3"/>
    <property type="match status" value="1"/>
</dbReference>
<feature type="transmembrane region" description="Helical" evidence="4">
    <location>
        <begin position="150"/>
        <end position="174"/>
    </location>
</feature>
<dbReference type="PANTHER" id="PTHR24421:SF63">
    <property type="entry name" value="SENSOR HISTIDINE KINASE DESK"/>
    <property type="match status" value="1"/>
</dbReference>
<dbReference type="RefSeq" id="WP_147626683.1">
    <property type="nucleotide sequence ID" value="NZ_CP042807.1"/>
</dbReference>
<protein>
    <submittedName>
        <fullName evidence="7">Sensor histidine kinase</fullName>
    </submittedName>
</protein>
<proteinExistence type="predicted"/>
<evidence type="ECO:0000256" key="4">
    <source>
        <dbReference type="SAM" id="Phobius"/>
    </source>
</evidence>
<keyword evidence="2 7" id="KW-0418">Kinase</keyword>
<evidence type="ECO:0000256" key="1">
    <source>
        <dbReference type="ARBA" id="ARBA00022679"/>
    </source>
</evidence>
<organism evidence="7 8">
    <name type="scientific">Rhodanobacter glycinis</name>
    <dbReference type="NCBI Taxonomy" id="582702"/>
    <lineage>
        <taxon>Bacteria</taxon>
        <taxon>Pseudomonadati</taxon>
        <taxon>Pseudomonadota</taxon>
        <taxon>Gammaproteobacteria</taxon>
        <taxon>Lysobacterales</taxon>
        <taxon>Rhodanobacteraceae</taxon>
        <taxon>Rhodanobacter</taxon>
    </lineage>
</organism>
<evidence type="ECO:0000259" key="6">
    <source>
        <dbReference type="Pfam" id="PF07730"/>
    </source>
</evidence>
<feature type="transmembrane region" description="Helical" evidence="4">
    <location>
        <begin position="61"/>
        <end position="80"/>
    </location>
</feature>
<dbReference type="Proteomes" id="UP000321807">
    <property type="component" value="Chromosome"/>
</dbReference>
<dbReference type="InterPro" id="IPR050482">
    <property type="entry name" value="Sensor_HK_TwoCompSys"/>
</dbReference>
<feature type="domain" description="Histidine kinase/HSP90-like ATPase" evidence="5">
    <location>
        <begin position="297"/>
        <end position="380"/>
    </location>
</feature>
<keyword evidence="1" id="KW-0808">Transferase</keyword>
<reference evidence="7 8" key="1">
    <citation type="submission" date="2019-08" db="EMBL/GenBank/DDBJ databases">
        <title>Complete genome sequence of Rhodanobacter glycinis strain T01E-68 isolated from tomato root.</title>
        <authorList>
            <person name="Weon H.-Y."/>
            <person name="Lee S.A."/>
        </authorList>
    </citation>
    <scope>NUCLEOTIDE SEQUENCE [LARGE SCALE GENOMIC DNA]</scope>
    <source>
        <strain evidence="7 8">T01E-68</strain>
    </source>
</reference>
<name>A0A5B9DZ35_9GAMM</name>
<evidence type="ECO:0000256" key="2">
    <source>
        <dbReference type="ARBA" id="ARBA00022777"/>
    </source>
</evidence>
<dbReference type="InterPro" id="IPR036890">
    <property type="entry name" value="HATPase_C_sf"/>
</dbReference>
<keyword evidence="4" id="KW-0812">Transmembrane</keyword>
<gene>
    <name evidence="7" type="ORF">CS053_05420</name>
</gene>
<dbReference type="InterPro" id="IPR003594">
    <property type="entry name" value="HATPase_dom"/>
</dbReference>
<keyword evidence="4" id="KW-1133">Transmembrane helix</keyword>
<accession>A0A5B9DZ35</accession>
<dbReference type="Pfam" id="PF02518">
    <property type="entry name" value="HATPase_c"/>
    <property type="match status" value="1"/>
</dbReference>
<dbReference type="AlphaFoldDB" id="A0A5B9DZ35"/>
<keyword evidence="3" id="KW-0902">Two-component regulatory system</keyword>
<dbReference type="KEGG" id="rgl:CS053_05420"/>
<dbReference type="EMBL" id="CP042807">
    <property type="protein sequence ID" value="QEE24005.1"/>
    <property type="molecule type" value="Genomic_DNA"/>
</dbReference>
<dbReference type="GO" id="GO:0046983">
    <property type="term" value="F:protein dimerization activity"/>
    <property type="evidence" value="ECO:0007669"/>
    <property type="project" value="InterPro"/>
</dbReference>